<dbReference type="EMBL" id="JARKHS020027706">
    <property type="protein sequence ID" value="KAK8765106.1"/>
    <property type="molecule type" value="Genomic_DNA"/>
</dbReference>
<dbReference type="AlphaFoldDB" id="A0AAQ4DRL6"/>
<protein>
    <submittedName>
        <fullName evidence="1">Uncharacterized protein</fullName>
    </submittedName>
</protein>
<accession>A0AAQ4DRL6</accession>
<sequence>MVLASIKLESGPETFHNKAFCKRMCVPHNILTVLLRKKGHATATRKVTEMPILLQVFLLLKFSFEFSNVLLADLSQVLPFSDPDFWFPDPHTTDSHENGGKMYESL</sequence>
<evidence type="ECO:0000313" key="2">
    <source>
        <dbReference type="Proteomes" id="UP001321473"/>
    </source>
</evidence>
<evidence type="ECO:0000313" key="1">
    <source>
        <dbReference type="EMBL" id="KAK8765106.1"/>
    </source>
</evidence>
<keyword evidence="2" id="KW-1185">Reference proteome</keyword>
<reference evidence="1 2" key="1">
    <citation type="journal article" date="2023" name="Arcadia Sci">
        <title>De novo assembly of a long-read Amblyomma americanum tick genome.</title>
        <authorList>
            <person name="Chou S."/>
            <person name="Poskanzer K.E."/>
            <person name="Rollins M."/>
            <person name="Thuy-Boun P.S."/>
        </authorList>
    </citation>
    <scope>NUCLEOTIDE SEQUENCE [LARGE SCALE GENOMIC DNA]</scope>
    <source>
        <strain evidence="1">F_SG_1</strain>
        <tissue evidence="1">Salivary glands</tissue>
    </source>
</reference>
<dbReference type="Proteomes" id="UP001321473">
    <property type="component" value="Unassembled WGS sequence"/>
</dbReference>
<name>A0AAQ4DRL6_AMBAM</name>
<comment type="caution">
    <text evidence="1">The sequence shown here is derived from an EMBL/GenBank/DDBJ whole genome shotgun (WGS) entry which is preliminary data.</text>
</comment>
<gene>
    <name evidence="1" type="ORF">V5799_032280</name>
</gene>
<proteinExistence type="predicted"/>
<organism evidence="1 2">
    <name type="scientific">Amblyomma americanum</name>
    <name type="common">Lone star tick</name>
    <dbReference type="NCBI Taxonomy" id="6943"/>
    <lineage>
        <taxon>Eukaryota</taxon>
        <taxon>Metazoa</taxon>
        <taxon>Ecdysozoa</taxon>
        <taxon>Arthropoda</taxon>
        <taxon>Chelicerata</taxon>
        <taxon>Arachnida</taxon>
        <taxon>Acari</taxon>
        <taxon>Parasitiformes</taxon>
        <taxon>Ixodida</taxon>
        <taxon>Ixodoidea</taxon>
        <taxon>Ixodidae</taxon>
        <taxon>Amblyomminae</taxon>
        <taxon>Amblyomma</taxon>
    </lineage>
</organism>